<dbReference type="SUPFAM" id="SSF56300">
    <property type="entry name" value="Metallo-dependent phosphatases"/>
    <property type="match status" value="1"/>
</dbReference>
<dbReference type="InterPro" id="IPR018946">
    <property type="entry name" value="PhoD-like_MPP"/>
</dbReference>
<proteinExistence type="predicted"/>
<keyword evidence="3" id="KW-1185">Reference proteome</keyword>
<organism evidence="2 3">
    <name type="scientific">Botryosphaeria dothidea</name>
    <dbReference type="NCBI Taxonomy" id="55169"/>
    <lineage>
        <taxon>Eukaryota</taxon>
        <taxon>Fungi</taxon>
        <taxon>Dikarya</taxon>
        <taxon>Ascomycota</taxon>
        <taxon>Pezizomycotina</taxon>
        <taxon>Dothideomycetes</taxon>
        <taxon>Dothideomycetes incertae sedis</taxon>
        <taxon>Botryosphaeriales</taxon>
        <taxon>Botryosphaeriaceae</taxon>
        <taxon>Botryosphaeria</taxon>
    </lineage>
</organism>
<dbReference type="InterPro" id="IPR029052">
    <property type="entry name" value="Metallo-depent_PP-like"/>
</dbReference>
<dbReference type="PANTHER" id="PTHR43606">
    <property type="entry name" value="PHOSPHATASE, PUTATIVE (AFU_ORTHOLOGUE AFUA_6G08710)-RELATED"/>
    <property type="match status" value="1"/>
</dbReference>
<dbReference type="PANTHER" id="PTHR43606:SF2">
    <property type="entry name" value="ALKALINE PHOSPHATASE FAMILY PROTEIN (AFU_ORTHOLOGUE AFUA_5G03860)"/>
    <property type="match status" value="1"/>
</dbReference>
<protein>
    <submittedName>
        <fullName evidence="2">Alkaline phosphatase D-related protein</fullName>
    </submittedName>
</protein>
<dbReference type="InterPro" id="IPR038607">
    <property type="entry name" value="PhoD-like_sf"/>
</dbReference>
<dbReference type="Proteomes" id="UP000572817">
    <property type="component" value="Unassembled WGS sequence"/>
</dbReference>
<reference evidence="2" key="1">
    <citation type="submission" date="2020-04" db="EMBL/GenBank/DDBJ databases">
        <title>Genome Assembly and Annotation of Botryosphaeria dothidea sdau 11-99, a Latent Pathogen of Apple Fruit Ring Rot in China.</title>
        <authorList>
            <person name="Yu C."/>
            <person name="Diao Y."/>
            <person name="Lu Q."/>
            <person name="Zhao J."/>
            <person name="Cui S."/>
            <person name="Peng C."/>
            <person name="He B."/>
            <person name="Liu H."/>
        </authorList>
    </citation>
    <scope>NUCLEOTIDE SEQUENCE [LARGE SCALE GENOMIC DNA]</scope>
    <source>
        <strain evidence="2">Sdau11-99</strain>
    </source>
</reference>
<dbReference type="EMBL" id="WWBZ02000001">
    <property type="protein sequence ID" value="KAF4313569.1"/>
    <property type="molecule type" value="Genomic_DNA"/>
</dbReference>
<dbReference type="Gene3D" id="3.60.21.70">
    <property type="entry name" value="PhoD-like phosphatase"/>
    <property type="match status" value="1"/>
</dbReference>
<dbReference type="CDD" id="cd07389">
    <property type="entry name" value="MPP_PhoD"/>
    <property type="match status" value="1"/>
</dbReference>
<accession>A0A8H4N6Y9</accession>
<comment type="caution">
    <text evidence="2">The sequence shown here is derived from an EMBL/GenBank/DDBJ whole genome shotgun (WGS) entry which is preliminary data.</text>
</comment>
<dbReference type="AlphaFoldDB" id="A0A8H4N6Y9"/>
<dbReference type="OrthoDB" id="2100241at2759"/>
<feature type="domain" description="PhoD-like phosphatase metallophosphatase" evidence="1">
    <location>
        <begin position="801"/>
        <end position="1057"/>
    </location>
</feature>
<sequence length="1123" mass="127631">MDGRKRPPSPLPEPRRKFARLEDNIRERGSHSAALIPVTEAQASAKDVLGPQLRLFASTPSLLGLPRELRNMIYDEILQNSIPSYLRKANPTTLEELKRSCIRHFSRSDQLHTKIMIGPAYHKDIASLLQVHPKISEEVSETKKVPSHLLLAIHWNADLYGTQWRWKDGGRSTTRNEHAHFVSQDIFSKTWNRVEESLDTLPESINPKVCNIDFHYTWDKDPRFEKVGGLLQKLIIPLWVRVAKLAFEEVNLRIIVPESRAVQWGSAVGAPDLRYLLAVRKLFGLFSGHVKTFTTTVSTSKDVMIACFRQCYKDEDVGWQEISYEHPGWQDGKGWRDGAEYRTCFCDFVEGRVRPVYNTDPVWDFWPPPFPNDLDSQSASLLIKPYWAGFAEVSIAGSDEEWDEYLEHGRNRKKWQDKKIRNIRGDGGQELMVLLGTEKSMDVSGIADLVHDGEAETKRNDGLTSVLTRGPAAREHAKLHEREPGASLPYTRQGHALIEDDSSMASTSDTITAVTSVLLRISIYVFLRWIPTSIVPPLATALIAIYVPSFLTSFWSTSPYKVVSDEIDIITKETVAQGDDSPEQVEGTQPRPLEELDVEETIVVQEKDPQVFKTLLTGLPSPSSAVWSWITFSINILLVGMMLDLIYRAPVLYPQHHLSFARVGYVSEKSAKLLVREPSVNKLPIFVSYRFADPPFSLDSGHRPQDTAWKHAASIDWLSDETDYTSAVEITHLRPDTKYQWALSNNHTGYFTTAPPVGKISTREGRQGKYTFLHSSCIKPRVPYNPFQHPLSIPGFEHLAKWIDKLSAHFMLFLGDFIYIDVPIRHGQAHEDYRREYRQVYSAPEWPSVSAKLPWIHVLDDHEIENDWDRNVTGVFQAAYEPWRHYQVAVNPPAPRAGDTYFTFTQGPASFFLMDTRRYREPERDKDPWDASKSMLGAQQQEDLLRWIAAPVKPGVRWKVVVSSIPFTKNWRHGPSKLDTWGGYLAERQRLLEAMWDVGAAGDVGIVVLSGDRHEFAATAFPPPKEGRWPQSAAVHEFSTSPLSMFYLPVRTYEDTGDEEDVCLKYIPDGNSKFGAIEITSPKASEQSMLQYRLFVDGEETWSYTVTTPPKAGGRKGQDSLWG</sequence>
<evidence type="ECO:0000313" key="2">
    <source>
        <dbReference type="EMBL" id="KAF4313569.1"/>
    </source>
</evidence>
<evidence type="ECO:0000259" key="1">
    <source>
        <dbReference type="Pfam" id="PF09423"/>
    </source>
</evidence>
<gene>
    <name evidence="2" type="ORF">GTA08_BOTSDO01361</name>
</gene>
<dbReference type="InterPro" id="IPR052900">
    <property type="entry name" value="Phospholipid_Metab_Enz"/>
</dbReference>
<name>A0A8H4N6Y9_9PEZI</name>
<evidence type="ECO:0000313" key="3">
    <source>
        <dbReference type="Proteomes" id="UP000572817"/>
    </source>
</evidence>
<dbReference type="Pfam" id="PF09423">
    <property type="entry name" value="PhoD"/>
    <property type="match status" value="1"/>
</dbReference>